<comment type="caution">
    <text evidence="2">The sequence shown here is derived from an EMBL/GenBank/DDBJ whole genome shotgun (WGS) entry which is preliminary data.</text>
</comment>
<dbReference type="EMBL" id="JAULSV010000004">
    <property type="protein sequence ID" value="KAK0646164.1"/>
    <property type="molecule type" value="Genomic_DNA"/>
</dbReference>
<sequence length="203" mass="23202">MAPRTRTRTSTTRQSVDTTAGAPSLPNCNDPDDDRGPSRFIPKPDEVEHTQEKELEAVPQQPYAYVLGREMLVPQTYDPDSYDPDGPVPWTPEPEPYDLETYAAWGRKHLGEEWYKLRETMLRERNIYRVSNPVYLERQKGEMSNKDWKRLWSRLCKILPRVQPPTPASSHADGSDGDTDLSGFSTCDPTPEPREPSPVFNDP</sequence>
<evidence type="ECO:0000313" key="2">
    <source>
        <dbReference type="EMBL" id="KAK0646164.1"/>
    </source>
</evidence>
<feature type="compositionally biased region" description="Low complexity" evidence="1">
    <location>
        <begin position="8"/>
        <end position="19"/>
    </location>
</feature>
<proteinExistence type="predicted"/>
<evidence type="ECO:0000256" key="1">
    <source>
        <dbReference type="SAM" id="MobiDB-lite"/>
    </source>
</evidence>
<dbReference type="Proteomes" id="UP001174936">
    <property type="component" value="Unassembled WGS sequence"/>
</dbReference>
<name>A0AA39Y5M8_9PEZI</name>
<reference evidence="2" key="1">
    <citation type="submission" date="2023-06" db="EMBL/GenBank/DDBJ databases">
        <title>Genome-scale phylogeny and comparative genomics of the fungal order Sordariales.</title>
        <authorList>
            <consortium name="Lawrence Berkeley National Laboratory"/>
            <person name="Hensen N."/>
            <person name="Bonometti L."/>
            <person name="Westerberg I."/>
            <person name="Brannstrom I.O."/>
            <person name="Guillou S."/>
            <person name="Cros-Aarteil S."/>
            <person name="Calhoun S."/>
            <person name="Haridas S."/>
            <person name="Kuo A."/>
            <person name="Mondo S."/>
            <person name="Pangilinan J."/>
            <person name="Riley R."/>
            <person name="Labutti K."/>
            <person name="Andreopoulos B."/>
            <person name="Lipzen A."/>
            <person name="Chen C."/>
            <person name="Yanf M."/>
            <person name="Daum C."/>
            <person name="Ng V."/>
            <person name="Clum A."/>
            <person name="Steindorff A."/>
            <person name="Ohm R."/>
            <person name="Martin F."/>
            <person name="Silar P."/>
            <person name="Natvig D."/>
            <person name="Lalanne C."/>
            <person name="Gautier V."/>
            <person name="Ament-Velasquez S.L."/>
            <person name="Kruys A."/>
            <person name="Hutchinson M.I."/>
            <person name="Powell A.J."/>
            <person name="Barry K."/>
            <person name="Miller A.N."/>
            <person name="Grigoriev I.V."/>
            <person name="Debuchy R."/>
            <person name="Gladieux P."/>
            <person name="Thoren M.H."/>
            <person name="Johannesson H."/>
        </authorList>
    </citation>
    <scope>NUCLEOTIDE SEQUENCE</scope>
    <source>
        <strain evidence="2">SMH2532-1</strain>
    </source>
</reference>
<accession>A0AA39Y5M8</accession>
<evidence type="ECO:0000313" key="3">
    <source>
        <dbReference type="Proteomes" id="UP001174936"/>
    </source>
</evidence>
<keyword evidence="3" id="KW-1185">Reference proteome</keyword>
<feature type="region of interest" description="Disordered" evidence="1">
    <location>
        <begin position="163"/>
        <end position="203"/>
    </location>
</feature>
<feature type="region of interest" description="Disordered" evidence="1">
    <location>
        <begin position="1"/>
        <end position="61"/>
    </location>
</feature>
<feature type="compositionally biased region" description="Basic and acidic residues" evidence="1">
    <location>
        <begin position="34"/>
        <end position="56"/>
    </location>
</feature>
<protein>
    <submittedName>
        <fullName evidence="2">Uncharacterized protein</fullName>
    </submittedName>
</protein>
<organism evidence="2 3">
    <name type="scientific">Cercophora newfieldiana</name>
    <dbReference type="NCBI Taxonomy" id="92897"/>
    <lineage>
        <taxon>Eukaryota</taxon>
        <taxon>Fungi</taxon>
        <taxon>Dikarya</taxon>
        <taxon>Ascomycota</taxon>
        <taxon>Pezizomycotina</taxon>
        <taxon>Sordariomycetes</taxon>
        <taxon>Sordariomycetidae</taxon>
        <taxon>Sordariales</taxon>
        <taxon>Lasiosphaeriaceae</taxon>
        <taxon>Cercophora</taxon>
    </lineage>
</organism>
<dbReference type="AlphaFoldDB" id="A0AA39Y5M8"/>
<feature type="region of interest" description="Disordered" evidence="1">
    <location>
        <begin position="75"/>
        <end position="95"/>
    </location>
</feature>
<gene>
    <name evidence="2" type="ORF">B0T16DRAFT_458113</name>
</gene>